<evidence type="ECO:0000256" key="8">
    <source>
        <dbReference type="ARBA" id="ARBA00023180"/>
    </source>
</evidence>
<evidence type="ECO:0000256" key="5">
    <source>
        <dbReference type="ARBA" id="ARBA00022989"/>
    </source>
</evidence>
<evidence type="ECO:0000256" key="3">
    <source>
        <dbReference type="ARBA" id="ARBA00022692"/>
    </source>
</evidence>
<reference evidence="11" key="2">
    <citation type="submission" date="2025-08" db="UniProtKB">
        <authorList>
            <consortium name="Ensembl"/>
        </authorList>
    </citation>
    <scope>IDENTIFICATION</scope>
</reference>
<dbReference type="GeneTree" id="ENSGT00940000161145"/>
<evidence type="ECO:0000313" key="12">
    <source>
        <dbReference type="Proteomes" id="UP000018468"/>
    </source>
</evidence>
<keyword evidence="3 9" id="KW-0812">Transmembrane</keyword>
<feature type="domain" description="SEFIR" evidence="10">
    <location>
        <begin position="293"/>
        <end position="441"/>
    </location>
</feature>
<dbReference type="STRING" id="7918.ENSLOCP00000017440"/>
<keyword evidence="2" id="KW-1003">Cell membrane</keyword>
<dbReference type="InterPro" id="IPR039465">
    <property type="entry name" value="IL-17_rcpt-like"/>
</dbReference>
<dbReference type="eggNOG" id="ENOG502QV5J">
    <property type="taxonomic scope" value="Eukaryota"/>
</dbReference>
<dbReference type="GO" id="GO:0005886">
    <property type="term" value="C:plasma membrane"/>
    <property type="evidence" value="ECO:0007669"/>
    <property type="project" value="UniProtKB-SubCell"/>
</dbReference>
<dbReference type="Gene3D" id="2.60.40.2160">
    <property type="entry name" value="Interleukin-17 receptor A/B, fibronectin-III-like domain 1"/>
    <property type="match status" value="1"/>
</dbReference>
<keyword evidence="7" id="KW-0675">Receptor</keyword>
<evidence type="ECO:0000256" key="9">
    <source>
        <dbReference type="SAM" id="Phobius"/>
    </source>
</evidence>
<dbReference type="PANTHER" id="PTHR15583:SF11">
    <property type="entry name" value="INTERLEUKIN-17 RECEPTOR B"/>
    <property type="match status" value="1"/>
</dbReference>
<comment type="subcellular location">
    <subcellularLocation>
        <location evidence="1">Cell membrane</location>
        <topology evidence="1">Single-pass type I membrane protein</topology>
    </subcellularLocation>
</comment>
<keyword evidence="4" id="KW-0732">Signal</keyword>
<dbReference type="PANTHER" id="PTHR15583">
    <property type="entry name" value="INTERLEUKIN-17 RECEPTOR"/>
    <property type="match status" value="1"/>
</dbReference>
<dbReference type="PROSITE" id="PS51534">
    <property type="entry name" value="SEFIR"/>
    <property type="match status" value="1"/>
</dbReference>
<evidence type="ECO:0000259" key="10">
    <source>
        <dbReference type="PROSITE" id="PS51534"/>
    </source>
</evidence>
<dbReference type="Gene3D" id="2.60.40.2150">
    <property type="entry name" value="Interleukin-17 receptor A/B, fibronectin-III-like domain 2"/>
    <property type="match status" value="1"/>
</dbReference>
<dbReference type="InParanoid" id="W5N9Y1"/>
<dbReference type="AlphaFoldDB" id="W5N9Y1"/>
<reference evidence="11" key="3">
    <citation type="submission" date="2025-09" db="UniProtKB">
        <authorList>
            <consortium name="Ensembl"/>
        </authorList>
    </citation>
    <scope>IDENTIFICATION</scope>
</reference>
<keyword evidence="5 9" id="KW-1133">Transmembrane helix</keyword>
<evidence type="ECO:0000313" key="11">
    <source>
        <dbReference type="Ensembl" id="ENSLOCP00000017440.1"/>
    </source>
</evidence>
<dbReference type="InterPro" id="IPR032356">
    <property type="entry name" value="IL17R_A/B_N"/>
</dbReference>
<reference evidence="12" key="1">
    <citation type="submission" date="2011-12" db="EMBL/GenBank/DDBJ databases">
        <title>The Draft Genome of Lepisosteus oculatus.</title>
        <authorList>
            <consortium name="The Broad Institute Genome Assembly &amp; Analysis Group"/>
            <consortium name="Computational R&amp;D Group"/>
            <consortium name="and Sequencing Platform"/>
            <person name="Di Palma F."/>
            <person name="Alfoldi J."/>
            <person name="Johnson J."/>
            <person name="Berlin A."/>
            <person name="Gnerre S."/>
            <person name="Jaffe D."/>
            <person name="MacCallum I."/>
            <person name="Young S."/>
            <person name="Walker B.J."/>
            <person name="Lander E.S."/>
            <person name="Lindblad-Toh K."/>
        </authorList>
    </citation>
    <scope>NUCLEOTIDE SEQUENCE [LARGE SCALE GENOMIC DNA]</scope>
</reference>
<evidence type="ECO:0000256" key="6">
    <source>
        <dbReference type="ARBA" id="ARBA00023136"/>
    </source>
</evidence>
<name>W5N9Y1_LEPOC</name>
<feature type="transmembrane region" description="Helical" evidence="9">
    <location>
        <begin position="255"/>
        <end position="278"/>
    </location>
</feature>
<dbReference type="Ensembl" id="ENSLOCT00000017471.1">
    <property type="protein sequence ID" value="ENSLOCP00000017440.1"/>
    <property type="gene ID" value="ENSLOCG00000014157.1"/>
</dbReference>
<accession>W5N9Y1</accession>
<evidence type="ECO:0000256" key="1">
    <source>
        <dbReference type="ARBA" id="ARBA00004251"/>
    </source>
</evidence>
<sequence>PPAEWLKEHALTPSDLRDLTVTVFQNEHLPKSTGPSLNISWSVSTDGSLQFLKATIININGKQFRCNYLHPFNECSSQATGQWWFHFTDYIAKPESEYLVSALNIPPPNIKGEEPKKHRRIKTPSCNDERMKHHRYCVERGSTWEPDIHAIIRYGQIEMSFIPSRLSKTYSIASLNCKVNAYNLVQVQYVENDSRISTRITASEDCKSMLIEIIPYFDGCKSDCRRLKGVVLISHEETTPMPPEKQVPNKEKRNIYITVIIISIGLFAVPVSGIYIWYRHSRSGRSFDSSTATVTVLIVYPPENHIFQKAVVSFAEFLQLHCKCRVSIDAWQGQKIAELGLVPWLAKQKETVDKIVVICTNTVSSHWPSSNPDLSNHAVPASVDDLFTLTLNMLISGMKHTDLRQYLIVCFDNDFSKKHLPAVLKPCQLYRLMKDLESFCANL</sequence>
<keyword evidence="12" id="KW-1185">Reference proteome</keyword>
<dbReference type="Proteomes" id="UP000018468">
    <property type="component" value="Linkage group LG5"/>
</dbReference>
<dbReference type="HOGENOM" id="CLU_037593_0_0_1"/>
<protein>
    <submittedName>
        <fullName evidence="11">Interleukin 17 receptor B</fullName>
    </submittedName>
</protein>
<dbReference type="Bgee" id="ENSLOCG00000014157">
    <property type="expression patterns" value="Expressed in liver and 12 other cell types or tissues"/>
</dbReference>
<keyword evidence="6 9" id="KW-0472">Membrane</keyword>
<evidence type="ECO:0000256" key="7">
    <source>
        <dbReference type="ARBA" id="ARBA00023170"/>
    </source>
</evidence>
<keyword evidence="8" id="KW-0325">Glycoprotein</keyword>
<dbReference type="OMA" id="HKYMVVY"/>
<dbReference type="Pfam" id="PF08357">
    <property type="entry name" value="SEFIR"/>
    <property type="match status" value="1"/>
</dbReference>
<dbReference type="FunFam" id="2.60.40.2150:FF:000001">
    <property type="entry name" value="Interleukin 17 receptor B"/>
    <property type="match status" value="1"/>
</dbReference>
<dbReference type="InterPro" id="IPR038683">
    <property type="entry name" value="IL17RA/B_FnIII-like_1_sf"/>
</dbReference>
<dbReference type="EMBL" id="AHAT01015091">
    <property type="status" value="NOT_ANNOTATED_CDS"/>
    <property type="molecule type" value="Genomic_DNA"/>
</dbReference>
<evidence type="ECO:0000256" key="2">
    <source>
        <dbReference type="ARBA" id="ARBA00022475"/>
    </source>
</evidence>
<dbReference type="GO" id="GO:0030368">
    <property type="term" value="F:interleukin-17 receptor activity"/>
    <property type="evidence" value="ECO:0000318"/>
    <property type="project" value="GO_Central"/>
</dbReference>
<dbReference type="Gene3D" id="3.40.50.11530">
    <property type="match status" value="1"/>
</dbReference>
<organism evidence="11 12">
    <name type="scientific">Lepisosteus oculatus</name>
    <name type="common">Spotted gar</name>
    <dbReference type="NCBI Taxonomy" id="7918"/>
    <lineage>
        <taxon>Eukaryota</taxon>
        <taxon>Metazoa</taxon>
        <taxon>Chordata</taxon>
        <taxon>Craniata</taxon>
        <taxon>Vertebrata</taxon>
        <taxon>Euteleostomi</taxon>
        <taxon>Actinopterygii</taxon>
        <taxon>Neopterygii</taxon>
        <taxon>Holostei</taxon>
        <taxon>Semionotiformes</taxon>
        <taxon>Lepisosteidae</taxon>
        <taxon>Lepisosteus</taxon>
    </lineage>
</organism>
<dbReference type="Pfam" id="PF16556">
    <property type="entry name" value="IL17R_fnIII_D1"/>
    <property type="match status" value="1"/>
</dbReference>
<proteinExistence type="predicted"/>
<evidence type="ECO:0000256" key="4">
    <source>
        <dbReference type="ARBA" id="ARBA00022729"/>
    </source>
</evidence>
<dbReference type="InterPro" id="IPR013568">
    <property type="entry name" value="SEFIR_dom"/>
</dbReference>
<dbReference type="InterPro" id="IPR043046">
    <property type="entry name" value="IL17RA/B_FnIII-like_2_sf"/>
</dbReference>
<dbReference type="EMBL" id="AHAT01015092">
    <property type="status" value="NOT_ANNOTATED_CDS"/>
    <property type="molecule type" value="Genomic_DNA"/>
</dbReference>